<dbReference type="AlphaFoldDB" id="A0AAN1VEP7"/>
<evidence type="ECO:0000256" key="2">
    <source>
        <dbReference type="ARBA" id="ARBA00034247"/>
    </source>
</evidence>
<dbReference type="SUPFAM" id="SSF55073">
    <property type="entry name" value="Nucleotide cyclase"/>
    <property type="match status" value="1"/>
</dbReference>
<dbReference type="InterPro" id="IPR043128">
    <property type="entry name" value="Rev_trsase/Diguanyl_cyclase"/>
</dbReference>
<dbReference type="Pfam" id="PF00990">
    <property type="entry name" value="GGDEF"/>
    <property type="match status" value="1"/>
</dbReference>
<dbReference type="EMBL" id="CP024172">
    <property type="protein sequence ID" value="AZW15808.1"/>
    <property type="molecule type" value="Genomic_DNA"/>
</dbReference>
<proteinExistence type="predicted"/>
<accession>A0AAN1VEP7</accession>
<name>A0AAN1VEP7_9BORD</name>
<dbReference type="InterPro" id="IPR050469">
    <property type="entry name" value="Diguanylate_Cyclase"/>
</dbReference>
<dbReference type="EC" id="2.7.7.65" evidence="1"/>
<dbReference type="PROSITE" id="PS50887">
    <property type="entry name" value="GGDEF"/>
    <property type="match status" value="1"/>
</dbReference>
<comment type="catalytic activity">
    <reaction evidence="2">
        <text>2 GTP = 3',3'-c-di-GMP + 2 diphosphate</text>
        <dbReference type="Rhea" id="RHEA:24898"/>
        <dbReference type="ChEBI" id="CHEBI:33019"/>
        <dbReference type="ChEBI" id="CHEBI:37565"/>
        <dbReference type="ChEBI" id="CHEBI:58805"/>
        <dbReference type="EC" id="2.7.7.65"/>
    </reaction>
</comment>
<feature type="domain" description="GGDEF" evidence="3">
    <location>
        <begin position="95"/>
        <end position="227"/>
    </location>
</feature>
<evidence type="ECO:0000313" key="5">
    <source>
        <dbReference type="Proteomes" id="UP000282741"/>
    </source>
</evidence>
<dbReference type="InterPro" id="IPR029787">
    <property type="entry name" value="Nucleotide_cyclase"/>
</dbReference>
<evidence type="ECO:0000256" key="1">
    <source>
        <dbReference type="ARBA" id="ARBA00012528"/>
    </source>
</evidence>
<organism evidence="4 5">
    <name type="scientific">Bordetella hinzii</name>
    <dbReference type="NCBI Taxonomy" id="103855"/>
    <lineage>
        <taxon>Bacteria</taxon>
        <taxon>Pseudomonadati</taxon>
        <taxon>Pseudomonadota</taxon>
        <taxon>Betaproteobacteria</taxon>
        <taxon>Burkholderiales</taxon>
        <taxon>Alcaligenaceae</taxon>
        <taxon>Bordetella</taxon>
    </lineage>
</organism>
<evidence type="ECO:0000313" key="4">
    <source>
        <dbReference type="EMBL" id="AZW15808.1"/>
    </source>
</evidence>
<dbReference type="Proteomes" id="UP000282741">
    <property type="component" value="Chromosome"/>
</dbReference>
<protein>
    <recommendedName>
        <fullName evidence="1">diguanylate cyclase</fullName>
        <ecNumber evidence="1">2.7.7.65</ecNumber>
    </recommendedName>
</protein>
<dbReference type="PANTHER" id="PTHR45138">
    <property type="entry name" value="REGULATORY COMPONENTS OF SENSORY TRANSDUCTION SYSTEM"/>
    <property type="match status" value="1"/>
</dbReference>
<dbReference type="GO" id="GO:0052621">
    <property type="term" value="F:diguanylate cyclase activity"/>
    <property type="evidence" value="ECO:0007669"/>
    <property type="project" value="UniProtKB-EC"/>
</dbReference>
<dbReference type="Gene3D" id="3.30.70.270">
    <property type="match status" value="1"/>
</dbReference>
<dbReference type="PANTHER" id="PTHR45138:SF9">
    <property type="entry name" value="DIGUANYLATE CYCLASE DGCM-RELATED"/>
    <property type="match status" value="1"/>
</dbReference>
<evidence type="ECO:0000259" key="3">
    <source>
        <dbReference type="PROSITE" id="PS50887"/>
    </source>
</evidence>
<dbReference type="InterPro" id="IPR000160">
    <property type="entry name" value="GGDEF_dom"/>
</dbReference>
<sequence>MRFAMISSDKTSRAHRIPLRKRVSTLASRHSGPSLPARCPAALCQPALRRKLTELEAENRRLRRLVVTDDLTGIFNRRYFATRLREALHAPQRGLGVALCLFDLDDFKAINDSLGHAAGDRLLHAVAQAVKLQLRRNDDCVCRVGGDEFAAIYSADSPEKALRQAEGLMSAIRQLNWGQTGAVSATFGLVWLPPGVMVDWQHAYARADDALYRAKHREKGGITLLDAAQAV</sequence>
<dbReference type="CDD" id="cd01949">
    <property type="entry name" value="GGDEF"/>
    <property type="match status" value="1"/>
</dbReference>
<reference evidence="5" key="1">
    <citation type="submission" date="2017-10" db="EMBL/GenBank/DDBJ databases">
        <title>Whole genome sequencing of various Bordetella species.</title>
        <authorList>
            <person name="Weigand M.R."/>
            <person name="Loparev V."/>
            <person name="Peng Y."/>
            <person name="Bowden K.E."/>
            <person name="Tondella M.L."/>
            <person name="Williams M.M."/>
        </authorList>
    </citation>
    <scope>NUCLEOTIDE SEQUENCE [LARGE SCALE GENOMIC DNA]</scope>
    <source>
        <strain evidence="5">H720</strain>
    </source>
</reference>
<gene>
    <name evidence="4" type="ORF">CS347_02935</name>
</gene>
<dbReference type="SMART" id="SM00267">
    <property type="entry name" value="GGDEF"/>
    <property type="match status" value="1"/>
</dbReference>
<dbReference type="NCBIfam" id="TIGR00254">
    <property type="entry name" value="GGDEF"/>
    <property type="match status" value="1"/>
</dbReference>